<dbReference type="InterPro" id="IPR011528">
    <property type="entry name" value="NERD"/>
</dbReference>
<dbReference type="InterPro" id="IPR000719">
    <property type="entry name" value="Prot_kinase_dom"/>
</dbReference>
<accession>A0A7Y9NR68</accession>
<dbReference type="PANTHER" id="PTHR24348:SF68">
    <property type="entry name" value="SERINE_THREONINE-PROTEIN KINASE ATG1C"/>
    <property type="match status" value="1"/>
</dbReference>
<dbReference type="InterPro" id="IPR045269">
    <property type="entry name" value="Atg1-like"/>
</dbReference>
<dbReference type="InterPro" id="IPR011009">
    <property type="entry name" value="Kinase-like_dom_sf"/>
</dbReference>
<dbReference type="InterPro" id="IPR017441">
    <property type="entry name" value="Protein_kinase_ATP_BS"/>
</dbReference>
<dbReference type="PROSITE" id="PS50965">
    <property type="entry name" value="NERD"/>
    <property type="match status" value="1"/>
</dbReference>
<keyword evidence="5" id="KW-0723">Serine/threonine-protein kinase</keyword>
<evidence type="ECO:0000256" key="2">
    <source>
        <dbReference type="SAM" id="MobiDB-lite"/>
    </source>
</evidence>
<dbReference type="SMART" id="SM00220">
    <property type="entry name" value="S_TKc"/>
    <property type="match status" value="1"/>
</dbReference>
<feature type="compositionally biased region" description="Low complexity" evidence="2">
    <location>
        <begin position="371"/>
        <end position="384"/>
    </location>
</feature>
<dbReference type="SUPFAM" id="SSF47789">
    <property type="entry name" value="C-terminal domain of RNA polymerase alpha subunit"/>
    <property type="match status" value="1"/>
</dbReference>
<keyword evidence="1" id="KW-0067">ATP-binding</keyword>
<feature type="region of interest" description="Disordered" evidence="2">
    <location>
        <begin position="869"/>
        <end position="895"/>
    </location>
</feature>
<evidence type="ECO:0000256" key="1">
    <source>
        <dbReference type="PROSITE-ProRule" id="PRU10141"/>
    </source>
</evidence>
<dbReference type="GO" id="GO:0003899">
    <property type="term" value="F:DNA-directed RNA polymerase activity"/>
    <property type="evidence" value="ECO:0007669"/>
    <property type="project" value="InterPro"/>
</dbReference>
<evidence type="ECO:0000313" key="6">
    <source>
        <dbReference type="Proteomes" id="UP000534186"/>
    </source>
</evidence>
<dbReference type="Gene3D" id="1.10.510.10">
    <property type="entry name" value="Transferase(Phosphotransferase) domain 1"/>
    <property type="match status" value="2"/>
</dbReference>
<dbReference type="PROSITE" id="PS50011">
    <property type="entry name" value="PROTEIN_KINASE_DOM"/>
    <property type="match status" value="2"/>
</dbReference>
<organism evidence="5 6">
    <name type="scientific">Tunturiibacter lichenicola</name>
    <dbReference type="NCBI Taxonomy" id="2051959"/>
    <lineage>
        <taxon>Bacteria</taxon>
        <taxon>Pseudomonadati</taxon>
        <taxon>Acidobacteriota</taxon>
        <taxon>Terriglobia</taxon>
        <taxon>Terriglobales</taxon>
        <taxon>Acidobacteriaceae</taxon>
        <taxon>Tunturiibacter</taxon>
    </lineage>
</organism>
<gene>
    <name evidence="5" type="ORF">HDF12_004485</name>
</gene>
<dbReference type="Proteomes" id="UP000534186">
    <property type="component" value="Unassembled WGS sequence"/>
</dbReference>
<evidence type="ECO:0000259" key="3">
    <source>
        <dbReference type="PROSITE" id="PS50011"/>
    </source>
</evidence>
<dbReference type="GO" id="GO:0005524">
    <property type="term" value="F:ATP binding"/>
    <property type="evidence" value="ECO:0007669"/>
    <property type="project" value="UniProtKB-UniRule"/>
</dbReference>
<dbReference type="Pfam" id="PF08378">
    <property type="entry name" value="NERD"/>
    <property type="match status" value="1"/>
</dbReference>
<dbReference type="SUPFAM" id="SSF56112">
    <property type="entry name" value="Protein kinase-like (PK-like)"/>
    <property type="match status" value="2"/>
</dbReference>
<name>A0A7Y9NR68_9BACT</name>
<comment type="caution">
    <text evidence="5">The sequence shown here is derived from an EMBL/GenBank/DDBJ whole genome shotgun (WGS) entry which is preliminary data.</text>
</comment>
<sequence length="1420" mass="158178">MPLSARRWNQFAESQFAHEREALEFLRDILPDRDPIFLYSNFEFIADDGSVNEIDTLVVTQAGVFLVELKSRGGIVTGNRHLWDWEKDGRTITVDSPLVLANSKARKLASLLDKQRVFRGDRAPWIEALVFLSAPGISVRLPESERMRVCEREPRDKRAGILPALLQRDYYGNESARRPQIDLSAARRVAKALDEAGIRPSQRQRRVGDYVLQELIEENPLFAYQDFKAEHPTTKTTRRVRLYTVAGKDKATRESVRRAALQEFQILESLDHPGILRALDFNEHELGPAILFRREPDELRLDHYLRQRGTTLTLDIRLSLVRQITDAVRYAHTHRVVHRTLSPKSILVVHPDSDRPEVRLFNWQAGRVLATSSNSGSPSSRTSTLHPSQYSEESTLVYLAPESVLDPRGRDPMADVFSLGAIAFHVFSGRPPAASATELNQTLSEHKGLPLGAALDGVTPRLQELIREATAPDLLLRTESAADLLAGLDEFEEELTRPPQEAPADPLEAKPGDMLLHSLRVLKRLGGGTNAVALLVQRGDEILVLKYARKAKDSHRIEEEFRTLAELRYQLIVDAKEILSFPDGNSGFLMEYAGEWDRKKEPTKGDEPRRDTLARELKAVGRLSLEFLSRFGEDLLQVVQYLERKGIAHRDLKPDNIGIKEYGKKLHLKVFDFSLSNAPLDNVRVGTPPYLEPFLQLRNRWDTAAERYSAAVILYEMATGITPRWGDGQSAPHLIEAEATIDSDLLEAPVRQGLNDFFRRSFQRNPGNRFDNATDMLIAWQGVFHSASAVDSRLSDPGAQERALQNLRPDTLISQLGLSTRALNTLDRLGILRAEELAAEAPGKFSNLRGVGNKTRREIMDLTGKLRTKLPQPAIPGRSAAPPSTPETSRDEASGPMSVDALTSLLIPVESSQSGKVSHKILAAFLELEDSATGVPQYPTQSQIAEKLGKSRAYVGQIITKGRDRWRRSIPALTPVRTELAEFLEAEGGVAQIGELAQYLLTSRGSDVTEPLARYRAAAVVRASIEAEKLSESCRFEERRHGNVFLVARSETPFGESALDYAEALGKVAGTLAESDPLPSPSRVLDALRAVPSTTPALREDRLVRLAAAAAHVAVSPRLEIYPKNLDALRALKLAQSAIAGVIRSITPDELRRLVRDRYPEAQPLPERPSLDRLLSEAGLELTWDNSKSEYFAPQAPVVASSASLHRFETVITPRLTSYVAPVELPRDMEDAVEFERRLRAAYASPSYLVLATGPKLKYLELAKQNIERHFPMTVLNCEQEFLAALKREAESKGIRWDVVLRADASKPEGDGTTSRDWDKLRTLAANAAVRVAGTIQSRSKSMLLTYPGLLARYGQLSILDDLADSLGDHSLWLLAGSEHQAASPMIDGEAIPARPTQWAWIPLKWLDNEFRKFKGGTAH</sequence>
<dbReference type="Pfam" id="PF00069">
    <property type="entry name" value="Pkinase"/>
    <property type="match status" value="2"/>
</dbReference>
<keyword evidence="5" id="KW-0808">Transferase</keyword>
<protein>
    <submittedName>
        <fullName evidence="5">Serine/threonine protein kinase</fullName>
    </submittedName>
</protein>
<reference evidence="5 6" key="1">
    <citation type="submission" date="2020-07" db="EMBL/GenBank/DDBJ databases">
        <title>Genomic Encyclopedia of Type Strains, Phase IV (KMG-V): Genome sequencing to study the core and pangenomes of soil and plant-associated prokaryotes.</title>
        <authorList>
            <person name="Whitman W."/>
        </authorList>
    </citation>
    <scope>NUCLEOTIDE SEQUENCE [LARGE SCALE GENOMIC DNA]</scope>
    <source>
        <strain evidence="5 6">M8UP30</strain>
    </source>
</reference>
<dbReference type="GO" id="GO:0004674">
    <property type="term" value="F:protein serine/threonine kinase activity"/>
    <property type="evidence" value="ECO:0007669"/>
    <property type="project" value="UniProtKB-KW"/>
</dbReference>
<keyword evidence="1" id="KW-0547">Nucleotide-binding</keyword>
<proteinExistence type="predicted"/>
<dbReference type="PROSITE" id="PS00107">
    <property type="entry name" value="PROTEIN_KINASE_ATP"/>
    <property type="match status" value="1"/>
</dbReference>
<dbReference type="InterPro" id="IPR011260">
    <property type="entry name" value="RNAP_asu_C"/>
</dbReference>
<dbReference type="Gene3D" id="1.10.150.20">
    <property type="entry name" value="5' to 3' exonuclease, C-terminal subdomain"/>
    <property type="match status" value="1"/>
</dbReference>
<dbReference type="GO" id="GO:0003677">
    <property type="term" value="F:DNA binding"/>
    <property type="evidence" value="ECO:0007669"/>
    <property type="project" value="InterPro"/>
</dbReference>
<feature type="region of interest" description="Disordered" evidence="2">
    <location>
        <begin position="370"/>
        <end position="389"/>
    </location>
</feature>
<feature type="domain" description="Protein kinase" evidence="3">
    <location>
        <begin position="187"/>
        <end position="492"/>
    </location>
</feature>
<evidence type="ECO:0000313" key="5">
    <source>
        <dbReference type="EMBL" id="NYF54063.1"/>
    </source>
</evidence>
<feature type="binding site" evidence="1">
    <location>
        <position position="550"/>
    </location>
    <ligand>
        <name>ATP</name>
        <dbReference type="ChEBI" id="CHEBI:30616"/>
    </ligand>
</feature>
<dbReference type="EMBL" id="JACCCV010000003">
    <property type="protein sequence ID" value="NYF54063.1"/>
    <property type="molecule type" value="Genomic_DNA"/>
</dbReference>
<dbReference type="InterPro" id="IPR049832">
    <property type="entry name" value="BREX_PglW"/>
</dbReference>
<dbReference type="NCBIfam" id="NF033442">
    <property type="entry name" value="BREX_PglW"/>
    <property type="match status" value="1"/>
</dbReference>
<feature type="domain" description="NERD" evidence="4">
    <location>
        <begin position="14"/>
        <end position="131"/>
    </location>
</feature>
<dbReference type="PANTHER" id="PTHR24348">
    <property type="entry name" value="SERINE/THREONINE-PROTEIN KINASE UNC-51-RELATED"/>
    <property type="match status" value="1"/>
</dbReference>
<dbReference type="GO" id="GO:0006351">
    <property type="term" value="P:DNA-templated transcription"/>
    <property type="evidence" value="ECO:0007669"/>
    <property type="project" value="InterPro"/>
</dbReference>
<evidence type="ECO:0000259" key="4">
    <source>
        <dbReference type="PROSITE" id="PS50965"/>
    </source>
</evidence>
<feature type="domain" description="Protein kinase" evidence="3">
    <location>
        <begin position="519"/>
        <end position="784"/>
    </location>
</feature>
<dbReference type="Pfam" id="PF03118">
    <property type="entry name" value="RNA_pol_A_CTD"/>
    <property type="match status" value="1"/>
</dbReference>
<keyword evidence="5" id="KW-0418">Kinase</keyword>
<dbReference type="GO" id="GO:0005737">
    <property type="term" value="C:cytoplasm"/>
    <property type="evidence" value="ECO:0007669"/>
    <property type="project" value="TreeGrafter"/>
</dbReference>